<dbReference type="SUPFAM" id="SSF52172">
    <property type="entry name" value="CheY-like"/>
    <property type="match status" value="1"/>
</dbReference>
<feature type="domain" description="HTH araC/xylS-type" evidence="9">
    <location>
        <begin position="149"/>
        <end position="248"/>
    </location>
</feature>
<dbReference type="CDD" id="cd17536">
    <property type="entry name" value="REC_YesN-like"/>
    <property type="match status" value="1"/>
</dbReference>
<dbReference type="InterPro" id="IPR011006">
    <property type="entry name" value="CheY-like_superfamily"/>
</dbReference>
<dbReference type="InterPro" id="IPR001789">
    <property type="entry name" value="Sig_transdc_resp-reg_receiver"/>
</dbReference>
<evidence type="ECO:0000256" key="7">
    <source>
        <dbReference type="ARBA" id="ARBA00023163"/>
    </source>
</evidence>
<dbReference type="InterPro" id="IPR009057">
    <property type="entry name" value="Homeodomain-like_sf"/>
</dbReference>
<evidence type="ECO:0000313" key="11">
    <source>
        <dbReference type="EMBL" id="AIQ63166.1"/>
    </source>
</evidence>
<evidence type="ECO:0000256" key="4">
    <source>
        <dbReference type="ARBA" id="ARBA00023012"/>
    </source>
</evidence>
<evidence type="ECO:0000259" key="9">
    <source>
        <dbReference type="PROSITE" id="PS01124"/>
    </source>
</evidence>
<comment type="subcellular location">
    <subcellularLocation>
        <location evidence="1">Cytoplasm</location>
    </subcellularLocation>
</comment>
<evidence type="ECO:0000256" key="5">
    <source>
        <dbReference type="ARBA" id="ARBA00023015"/>
    </source>
</evidence>
<gene>
    <name evidence="11" type="ORF">PSTEL_08725</name>
</gene>
<keyword evidence="4" id="KW-0902">Two-component regulatory system</keyword>
<dbReference type="SMART" id="SM00448">
    <property type="entry name" value="REC"/>
    <property type="match status" value="1"/>
</dbReference>
<organism evidence="11 12">
    <name type="scientific">Paenibacillus stellifer</name>
    <dbReference type="NCBI Taxonomy" id="169760"/>
    <lineage>
        <taxon>Bacteria</taxon>
        <taxon>Bacillati</taxon>
        <taxon>Bacillota</taxon>
        <taxon>Bacilli</taxon>
        <taxon>Bacillales</taxon>
        <taxon>Paenibacillaceae</taxon>
        <taxon>Paenibacillus</taxon>
    </lineage>
</organism>
<dbReference type="Gene3D" id="1.10.10.60">
    <property type="entry name" value="Homeodomain-like"/>
    <property type="match status" value="2"/>
</dbReference>
<evidence type="ECO:0000256" key="8">
    <source>
        <dbReference type="PROSITE-ProRule" id="PRU00169"/>
    </source>
</evidence>
<dbReference type="GO" id="GO:0000160">
    <property type="term" value="P:phosphorelay signal transduction system"/>
    <property type="evidence" value="ECO:0007669"/>
    <property type="project" value="UniProtKB-KW"/>
</dbReference>
<evidence type="ECO:0000256" key="1">
    <source>
        <dbReference type="ARBA" id="ARBA00004496"/>
    </source>
</evidence>
<dbReference type="PRINTS" id="PR00032">
    <property type="entry name" value="HTHARAC"/>
</dbReference>
<dbReference type="InterPro" id="IPR051552">
    <property type="entry name" value="HptR"/>
</dbReference>
<evidence type="ECO:0000313" key="12">
    <source>
        <dbReference type="Proteomes" id="UP000029507"/>
    </source>
</evidence>
<dbReference type="GO" id="GO:0005737">
    <property type="term" value="C:cytoplasm"/>
    <property type="evidence" value="ECO:0007669"/>
    <property type="project" value="UniProtKB-SubCell"/>
</dbReference>
<dbReference type="Proteomes" id="UP000029507">
    <property type="component" value="Chromosome"/>
</dbReference>
<evidence type="ECO:0000256" key="3">
    <source>
        <dbReference type="ARBA" id="ARBA00022553"/>
    </source>
</evidence>
<accession>A0A089LNM8</accession>
<dbReference type="SUPFAM" id="SSF46689">
    <property type="entry name" value="Homeodomain-like"/>
    <property type="match status" value="2"/>
</dbReference>
<keyword evidence="3 8" id="KW-0597">Phosphoprotein</keyword>
<sequence length="261" mass="30113">MIADDEEVIRRGLEKITSRMDMEVKVIGSYGNGAEAWEHLVGMASKDVDLLITDIKMPMMDGLRLIEKVREHNKNINIAVLSGFSEFEYARRAIKHGVLDYLLKPIDKVQLFELLKRVEDDKRKREAREDEELSDQQSQSECGEHYVIDQAKSFLEREYMHNFELERLAETVGMNASYLSRLFKYKTGQTITDYLIGIRIGRAKLLLREHPDLKNYEIAEKVGYNDPVYFNKLFKKMCGVTPKDYKSGMRAAGGTEGKTTK</sequence>
<proteinExistence type="predicted"/>
<feature type="domain" description="Response regulatory" evidence="10">
    <location>
        <begin position="1"/>
        <end position="119"/>
    </location>
</feature>
<dbReference type="KEGG" id="pste:PSTEL_08725"/>
<dbReference type="SMART" id="SM00342">
    <property type="entry name" value="HTH_ARAC"/>
    <property type="match status" value="1"/>
</dbReference>
<keyword evidence="5" id="KW-0805">Transcription regulation</keyword>
<keyword evidence="7" id="KW-0804">Transcription</keyword>
<dbReference type="Pfam" id="PF12833">
    <property type="entry name" value="HTH_18"/>
    <property type="match status" value="1"/>
</dbReference>
<dbReference type="GO" id="GO:0003700">
    <property type="term" value="F:DNA-binding transcription factor activity"/>
    <property type="evidence" value="ECO:0007669"/>
    <property type="project" value="InterPro"/>
</dbReference>
<protein>
    <submittedName>
        <fullName evidence="11">AraC family transcriptional regulator</fullName>
    </submittedName>
</protein>
<keyword evidence="6" id="KW-0238">DNA-binding</keyword>
<name>A0A089LNM8_9BACL</name>
<dbReference type="PANTHER" id="PTHR42713">
    <property type="entry name" value="HISTIDINE KINASE-RELATED"/>
    <property type="match status" value="1"/>
</dbReference>
<dbReference type="PROSITE" id="PS01124">
    <property type="entry name" value="HTH_ARAC_FAMILY_2"/>
    <property type="match status" value="1"/>
</dbReference>
<dbReference type="PROSITE" id="PS50110">
    <property type="entry name" value="RESPONSE_REGULATORY"/>
    <property type="match status" value="1"/>
</dbReference>
<keyword evidence="2" id="KW-0963">Cytoplasm</keyword>
<dbReference type="AlphaFoldDB" id="A0A089LNM8"/>
<keyword evidence="12" id="KW-1185">Reference proteome</keyword>
<dbReference type="EMBL" id="CP009286">
    <property type="protein sequence ID" value="AIQ63166.1"/>
    <property type="molecule type" value="Genomic_DNA"/>
</dbReference>
<dbReference type="PANTHER" id="PTHR42713:SF3">
    <property type="entry name" value="TRANSCRIPTIONAL REGULATORY PROTEIN HPTR"/>
    <property type="match status" value="1"/>
</dbReference>
<dbReference type="STRING" id="169760.PSTEL_08725"/>
<dbReference type="HOGENOM" id="CLU_000445_5_1_9"/>
<reference evidence="11 12" key="1">
    <citation type="submission" date="2014-08" db="EMBL/GenBank/DDBJ databases">
        <title>Comparative genomics of the Paenibacillus odorifer group.</title>
        <authorList>
            <person name="den Bakker H.C."/>
            <person name="Tsai Y.-C."/>
            <person name="Martin N."/>
            <person name="Korlach J."/>
            <person name="Wiedmann M."/>
        </authorList>
    </citation>
    <scope>NUCLEOTIDE SEQUENCE [LARGE SCALE GENOMIC DNA]</scope>
    <source>
        <strain evidence="11 12">DSM 14472</strain>
    </source>
</reference>
<dbReference type="GO" id="GO:0043565">
    <property type="term" value="F:sequence-specific DNA binding"/>
    <property type="evidence" value="ECO:0007669"/>
    <property type="project" value="InterPro"/>
</dbReference>
<dbReference type="Gene3D" id="3.40.50.2300">
    <property type="match status" value="1"/>
</dbReference>
<dbReference type="InterPro" id="IPR020449">
    <property type="entry name" value="Tscrpt_reg_AraC-type_HTH"/>
</dbReference>
<evidence type="ECO:0000259" key="10">
    <source>
        <dbReference type="PROSITE" id="PS50110"/>
    </source>
</evidence>
<evidence type="ECO:0000256" key="2">
    <source>
        <dbReference type="ARBA" id="ARBA00022490"/>
    </source>
</evidence>
<evidence type="ECO:0000256" key="6">
    <source>
        <dbReference type="ARBA" id="ARBA00023125"/>
    </source>
</evidence>
<dbReference type="InterPro" id="IPR018060">
    <property type="entry name" value="HTH_AraC"/>
</dbReference>
<dbReference type="Pfam" id="PF00072">
    <property type="entry name" value="Response_reg"/>
    <property type="match status" value="1"/>
</dbReference>
<feature type="modified residue" description="4-aspartylphosphate" evidence="8">
    <location>
        <position position="54"/>
    </location>
</feature>